<reference evidence="3" key="1">
    <citation type="submission" date="2020-05" db="UniProtKB">
        <authorList>
            <consortium name="EnsemblMetazoa"/>
        </authorList>
    </citation>
    <scope>IDENTIFICATION</scope>
    <source>
        <strain evidence="3">TTRI</strain>
    </source>
</reference>
<feature type="domain" description="Suppressor of fused C-terminal" evidence="2">
    <location>
        <begin position="70"/>
        <end position="133"/>
    </location>
</feature>
<dbReference type="VEuPathDB" id="VectorBase:GAUT040822"/>
<protein>
    <submittedName>
        <fullName evidence="3">SUFU_C domain-containing protein</fullName>
    </submittedName>
</protein>
<proteinExistence type="predicted"/>
<feature type="region of interest" description="Disordered" evidence="1">
    <location>
        <begin position="1"/>
        <end position="25"/>
    </location>
</feature>
<evidence type="ECO:0000259" key="2">
    <source>
        <dbReference type="Pfam" id="PF12470"/>
    </source>
</evidence>
<dbReference type="AlphaFoldDB" id="A0A1A9VLL0"/>
<dbReference type="GO" id="GO:0005634">
    <property type="term" value="C:nucleus"/>
    <property type="evidence" value="ECO:0007669"/>
    <property type="project" value="TreeGrafter"/>
</dbReference>
<dbReference type="GO" id="GO:0005737">
    <property type="term" value="C:cytoplasm"/>
    <property type="evidence" value="ECO:0007669"/>
    <property type="project" value="TreeGrafter"/>
</dbReference>
<name>A0A1A9VLL0_GLOAU</name>
<dbReference type="InterPro" id="IPR024314">
    <property type="entry name" value="SUFU_C"/>
</dbReference>
<evidence type="ECO:0000313" key="3">
    <source>
        <dbReference type="EnsemblMetazoa" id="GAUT040822-PA"/>
    </source>
</evidence>
<dbReference type="InterPro" id="IPR037181">
    <property type="entry name" value="SUFU_N"/>
</dbReference>
<accession>A0A1A9VLL0</accession>
<feature type="compositionally biased region" description="Polar residues" evidence="1">
    <location>
        <begin position="1"/>
        <end position="18"/>
    </location>
</feature>
<sequence>MASGSQADQSKKINSNSLQPPPPPRLKSLIDMLHRIYSDQPNELQVTTLLKYWLGGQDSLDYISIMQDSKSKKQHETPFPASMSISSNSLHKSCPLDYQPHTPESISLDGIETTLALYAAKYLMLAIKDRLRH</sequence>
<dbReference type="STRING" id="7395.A0A1A9VLL0"/>
<dbReference type="PANTHER" id="PTHR10928">
    <property type="entry name" value="SUPPRESSOR OF FUSED"/>
    <property type="match status" value="1"/>
</dbReference>
<dbReference type="PANTHER" id="PTHR10928:SF2">
    <property type="entry name" value="SUPPRESSOR OF FUSED HOMOLOG"/>
    <property type="match status" value="1"/>
</dbReference>
<evidence type="ECO:0000313" key="4">
    <source>
        <dbReference type="Proteomes" id="UP000078200"/>
    </source>
</evidence>
<dbReference type="InterPro" id="IPR007768">
    <property type="entry name" value="Suppressor_of_fused"/>
</dbReference>
<dbReference type="EnsemblMetazoa" id="GAUT040822-RA">
    <property type="protein sequence ID" value="GAUT040822-PA"/>
    <property type="gene ID" value="GAUT040822"/>
</dbReference>
<dbReference type="Pfam" id="PF12470">
    <property type="entry name" value="SUFU_C"/>
    <property type="match status" value="1"/>
</dbReference>
<dbReference type="Proteomes" id="UP000078200">
    <property type="component" value="Unassembled WGS sequence"/>
</dbReference>
<evidence type="ECO:0000256" key="1">
    <source>
        <dbReference type="SAM" id="MobiDB-lite"/>
    </source>
</evidence>
<keyword evidence="4" id="KW-1185">Reference proteome</keyword>
<dbReference type="SUPFAM" id="SSF103359">
    <property type="entry name" value="Suppressor of Fused, N-terminal domain"/>
    <property type="match status" value="1"/>
</dbReference>
<organism evidence="3 4">
    <name type="scientific">Glossina austeni</name>
    <name type="common">Savannah tsetse fly</name>
    <dbReference type="NCBI Taxonomy" id="7395"/>
    <lineage>
        <taxon>Eukaryota</taxon>
        <taxon>Metazoa</taxon>
        <taxon>Ecdysozoa</taxon>
        <taxon>Arthropoda</taxon>
        <taxon>Hexapoda</taxon>
        <taxon>Insecta</taxon>
        <taxon>Pterygota</taxon>
        <taxon>Neoptera</taxon>
        <taxon>Endopterygota</taxon>
        <taxon>Diptera</taxon>
        <taxon>Brachycera</taxon>
        <taxon>Muscomorpha</taxon>
        <taxon>Hippoboscoidea</taxon>
        <taxon>Glossinidae</taxon>
        <taxon>Glossina</taxon>
    </lineage>
</organism>